<feature type="transmembrane region" description="Helical" evidence="6">
    <location>
        <begin position="255"/>
        <end position="275"/>
    </location>
</feature>
<feature type="transmembrane region" description="Helical" evidence="6">
    <location>
        <begin position="429"/>
        <end position="446"/>
    </location>
</feature>
<feature type="transmembrane region" description="Helical" evidence="6">
    <location>
        <begin position="226"/>
        <end position="243"/>
    </location>
</feature>
<name>A0A4Q1JY85_9GAMM</name>
<evidence type="ECO:0000313" key="8">
    <source>
        <dbReference type="Proteomes" id="UP000289784"/>
    </source>
</evidence>
<feature type="transmembrane region" description="Helical" evidence="6">
    <location>
        <begin position="51"/>
        <end position="69"/>
    </location>
</feature>
<feature type="transmembrane region" description="Helical" evidence="6">
    <location>
        <begin position="184"/>
        <end position="205"/>
    </location>
</feature>
<dbReference type="InterPro" id="IPR050833">
    <property type="entry name" value="Poly_Biosynth_Transport"/>
</dbReference>
<dbReference type="EMBL" id="SAWZ01000001">
    <property type="protein sequence ID" value="RXR08274.1"/>
    <property type="molecule type" value="Genomic_DNA"/>
</dbReference>
<feature type="transmembrane region" description="Helical" evidence="6">
    <location>
        <begin position="310"/>
        <end position="331"/>
    </location>
</feature>
<dbReference type="PANTHER" id="PTHR30250">
    <property type="entry name" value="PST FAMILY PREDICTED COLANIC ACID TRANSPORTER"/>
    <property type="match status" value="1"/>
</dbReference>
<protein>
    <submittedName>
        <fullName evidence="7">Uncharacterized protein</fullName>
    </submittedName>
</protein>
<reference evidence="7 8" key="1">
    <citation type="submission" date="2019-01" db="EMBL/GenBank/DDBJ databases">
        <title>Pseudoxanthomonas composti sp. nov., isolated from compost.</title>
        <authorList>
            <person name="Yang G."/>
        </authorList>
    </citation>
    <scope>NUCLEOTIDE SEQUENCE [LARGE SCALE GENOMIC DNA]</scope>
    <source>
        <strain evidence="7 8">GSS15</strain>
    </source>
</reference>
<feature type="transmembrane region" description="Helical" evidence="6">
    <location>
        <begin position="343"/>
        <end position="366"/>
    </location>
</feature>
<dbReference type="AlphaFoldDB" id="A0A4Q1JY85"/>
<feature type="transmembrane region" description="Helical" evidence="6">
    <location>
        <begin position="93"/>
        <end position="119"/>
    </location>
</feature>
<keyword evidence="4 6" id="KW-1133">Transmembrane helix</keyword>
<proteinExistence type="predicted"/>
<gene>
    <name evidence="7" type="ORF">EPA99_00090</name>
</gene>
<organism evidence="7 8">
    <name type="scientific">Pseudoxanthomonas composti</name>
    <dbReference type="NCBI Taxonomy" id="2137479"/>
    <lineage>
        <taxon>Bacteria</taxon>
        <taxon>Pseudomonadati</taxon>
        <taxon>Pseudomonadota</taxon>
        <taxon>Gammaproteobacteria</taxon>
        <taxon>Lysobacterales</taxon>
        <taxon>Lysobacteraceae</taxon>
        <taxon>Pseudoxanthomonas</taxon>
    </lineage>
</organism>
<feature type="transmembrane region" description="Helical" evidence="6">
    <location>
        <begin position="125"/>
        <end position="149"/>
    </location>
</feature>
<feature type="transmembrane region" description="Helical" evidence="6">
    <location>
        <begin position="397"/>
        <end position="417"/>
    </location>
</feature>
<comment type="caution">
    <text evidence="7">The sequence shown here is derived from an EMBL/GenBank/DDBJ whole genome shotgun (WGS) entry which is preliminary data.</text>
</comment>
<dbReference type="OrthoDB" id="6017905at2"/>
<keyword evidence="3 6" id="KW-0812">Transmembrane</keyword>
<evidence type="ECO:0000256" key="6">
    <source>
        <dbReference type="SAM" id="Phobius"/>
    </source>
</evidence>
<dbReference type="Proteomes" id="UP000289784">
    <property type="component" value="Unassembled WGS sequence"/>
</dbReference>
<keyword evidence="5 6" id="KW-0472">Membrane</keyword>
<keyword evidence="2" id="KW-1003">Cell membrane</keyword>
<sequence length="493" mass="53611">MTMAAQRAPARVGVGTHFLRYASSGLLVMLAGLVSFPLLTRLLDNTQYGILGYYETWVMIAIAVAKLGAQHAIVRFYPYGGDAQAMRRFSTNLFLLPLLVSGGVWAVGIAVVGGVAWARALTLSPILWCALLAIPLNVFISLVQMVLRAGERSDLLSGTRVIWRWMELAGMVGAVLLLERSALAAYGGKLLAAGLVVAFYLRWVLRHLQFARSELDMRAFAQSVRYGMPLVINEIATVLLISIDRVMLKSLTGDYAAVGIYTIGYSLALQVSMLMHATLSESFVPVANRRFETQGPAAVRALKRQVLFPMTYAAIGVAVAIACVATDAIVAVSGPDKAMSGPVFAWIGAQYALYPLFDIAGYGLLLHKRSMTVLALTLIAAIGNILLNLWWVPSLGLMGAVYATTVCYAFLGLSGWWLCPRELRAWPDLRAVVTAVLGAGLFWVALRTSGISGWDNVWLRLFAAGGLWALLYGGSVLSDPRMRRWVVQLRHRG</sequence>
<evidence type="ECO:0000256" key="4">
    <source>
        <dbReference type="ARBA" id="ARBA00022989"/>
    </source>
</evidence>
<feature type="transmembrane region" description="Helical" evidence="6">
    <location>
        <begin position="161"/>
        <end position="178"/>
    </location>
</feature>
<accession>A0A4Q1JY85</accession>
<evidence type="ECO:0000256" key="3">
    <source>
        <dbReference type="ARBA" id="ARBA00022692"/>
    </source>
</evidence>
<comment type="subcellular location">
    <subcellularLocation>
        <location evidence="1">Cell membrane</location>
        <topology evidence="1">Multi-pass membrane protein</topology>
    </subcellularLocation>
</comment>
<keyword evidence="8" id="KW-1185">Reference proteome</keyword>
<evidence type="ECO:0000313" key="7">
    <source>
        <dbReference type="EMBL" id="RXR08274.1"/>
    </source>
</evidence>
<evidence type="ECO:0000256" key="2">
    <source>
        <dbReference type="ARBA" id="ARBA00022475"/>
    </source>
</evidence>
<feature type="transmembrane region" description="Helical" evidence="6">
    <location>
        <begin position="373"/>
        <end position="391"/>
    </location>
</feature>
<dbReference type="InterPro" id="IPR002797">
    <property type="entry name" value="Polysacc_synth"/>
</dbReference>
<dbReference type="Pfam" id="PF01943">
    <property type="entry name" value="Polysacc_synt"/>
    <property type="match status" value="1"/>
</dbReference>
<feature type="transmembrane region" description="Helical" evidence="6">
    <location>
        <begin position="21"/>
        <end position="39"/>
    </location>
</feature>
<dbReference type="RefSeq" id="WP_129469166.1">
    <property type="nucleotide sequence ID" value="NZ_SAWZ01000001.1"/>
</dbReference>
<evidence type="ECO:0000256" key="1">
    <source>
        <dbReference type="ARBA" id="ARBA00004651"/>
    </source>
</evidence>
<feature type="transmembrane region" description="Helical" evidence="6">
    <location>
        <begin position="458"/>
        <end position="477"/>
    </location>
</feature>
<evidence type="ECO:0000256" key="5">
    <source>
        <dbReference type="ARBA" id="ARBA00023136"/>
    </source>
</evidence>
<dbReference type="GO" id="GO:0005886">
    <property type="term" value="C:plasma membrane"/>
    <property type="evidence" value="ECO:0007669"/>
    <property type="project" value="UniProtKB-SubCell"/>
</dbReference>
<dbReference type="PANTHER" id="PTHR30250:SF11">
    <property type="entry name" value="O-ANTIGEN TRANSPORTER-RELATED"/>
    <property type="match status" value="1"/>
</dbReference>